<evidence type="ECO:0000313" key="2">
    <source>
        <dbReference type="Proteomes" id="UP000675920"/>
    </source>
</evidence>
<dbReference type="OrthoDB" id="8892985at2"/>
<keyword evidence="2" id="KW-1185">Reference proteome</keyword>
<dbReference type="Proteomes" id="UP000675920">
    <property type="component" value="Unplaced"/>
</dbReference>
<sequence>MKPHDLEFLSITTFPAGQTLARVQRIRTTRETRPSLRISGFLLPPPGLLSGRFDLPDEAACYLAEAPETALYEALARREARELSFATVAQRTLLTVETRRPLSVADLRPHARHYPVLQSLRFNETQELALAIRAQGCDGILYRSAQQAGADCWVLWGDAIKTCRITRRQPLVDPDSGGLHRHLASALRGSRIPLCP</sequence>
<name>A0A8B6X1I7_9BURK</name>
<protein>
    <submittedName>
        <fullName evidence="3">RES family NAD+ phosphorylase</fullName>
    </submittedName>
</protein>
<dbReference type="RefSeq" id="WP_028310549.1">
    <property type="nucleotide sequence ID" value="NZ_AXWS01000007.1"/>
</dbReference>
<dbReference type="SMART" id="SM00953">
    <property type="entry name" value="RES"/>
    <property type="match status" value="1"/>
</dbReference>
<proteinExistence type="predicted"/>
<feature type="domain" description="RES" evidence="1">
    <location>
        <begin position="44"/>
        <end position="167"/>
    </location>
</feature>
<evidence type="ECO:0000313" key="3">
    <source>
        <dbReference type="RefSeq" id="WP_028310549.1"/>
    </source>
</evidence>
<organism evidence="2 3">
    <name type="scientific">Derxia gummosa DSM 723</name>
    <dbReference type="NCBI Taxonomy" id="1121388"/>
    <lineage>
        <taxon>Bacteria</taxon>
        <taxon>Pseudomonadati</taxon>
        <taxon>Pseudomonadota</taxon>
        <taxon>Betaproteobacteria</taxon>
        <taxon>Burkholderiales</taxon>
        <taxon>Alcaligenaceae</taxon>
        <taxon>Derxia</taxon>
    </lineage>
</organism>
<accession>A0A8B6X1I7</accession>
<dbReference type="InterPro" id="IPR014914">
    <property type="entry name" value="RES_dom"/>
</dbReference>
<evidence type="ECO:0000259" key="1">
    <source>
        <dbReference type="SMART" id="SM00953"/>
    </source>
</evidence>
<dbReference type="Pfam" id="PF08808">
    <property type="entry name" value="RES"/>
    <property type="match status" value="1"/>
</dbReference>
<dbReference type="AlphaFoldDB" id="A0A8B6X1I7"/>
<reference evidence="3" key="1">
    <citation type="submission" date="2025-08" db="UniProtKB">
        <authorList>
            <consortium name="RefSeq"/>
        </authorList>
    </citation>
    <scope>IDENTIFICATION</scope>
</reference>